<dbReference type="SMART" id="SM00840">
    <property type="entry name" value="DALR_2"/>
    <property type="match status" value="1"/>
</dbReference>
<name>A0A3B0XQW4_9ZZZZ</name>
<evidence type="ECO:0000256" key="12">
    <source>
        <dbReference type="ARBA" id="ARBA00023146"/>
    </source>
</evidence>
<dbReference type="Pfam" id="PF01406">
    <property type="entry name" value="tRNA-synt_1e"/>
    <property type="match status" value="1"/>
</dbReference>
<evidence type="ECO:0000256" key="6">
    <source>
        <dbReference type="ARBA" id="ARBA00022598"/>
    </source>
</evidence>
<dbReference type="GO" id="GO:0004817">
    <property type="term" value="F:cysteine-tRNA ligase activity"/>
    <property type="evidence" value="ECO:0007669"/>
    <property type="project" value="UniProtKB-EC"/>
</dbReference>
<dbReference type="InterPro" id="IPR024909">
    <property type="entry name" value="Cys-tRNA/MSH_ligase"/>
</dbReference>
<dbReference type="PANTHER" id="PTHR10890:SF3">
    <property type="entry name" value="CYSTEINE--TRNA LIGASE, CYTOPLASMIC"/>
    <property type="match status" value="1"/>
</dbReference>
<keyword evidence="11" id="KW-0648">Protein biosynthesis</keyword>
<evidence type="ECO:0000256" key="5">
    <source>
        <dbReference type="ARBA" id="ARBA00022490"/>
    </source>
</evidence>
<evidence type="ECO:0000256" key="9">
    <source>
        <dbReference type="ARBA" id="ARBA00022833"/>
    </source>
</evidence>
<evidence type="ECO:0000256" key="3">
    <source>
        <dbReference type="ARBA" id="ARBA00005594"/>
    </source>
</evidence>
<dbReference type="Gene3D" id="3.40.50.620">
    <property type="entry name" value="HUPs"/>
    <property type="match status" value="1"/>
</dbReference>
<dbReference type="CDD" id="cd00672">
    <property type="entry name" value="CysRS_core"/>
    <property type="match status" value="1"/>
</dbReference>
<evidence type="ECO:0000256" key="2">
    <source>
        <dbReference type="ARBA" id="ARBA00004496"/>
    </source>
</evidence>
<keyword evidence="8" id="KW-0547">Nucleotide-binding</keyword>
<keyword evidence="12 15" id="KW-0030">Aminoacyl-tRNA synthetase</keyword>
<evidence type="ECO:0000256" key="10">
    <source>
        <dbReference type="ARBA" id="ARBA00022840"/>
    </source>
</evidence>
<dbReference type="EC" id="6.1.1.16" evidence="4"/>
<evidence type="ECO:0000256" key="13">
    <source>
        <dbReference type="ARBA" id="ARBA00031499"/>
    </source>
</evidence>
<dbReference type="Gene3D" id="1.20.120.1910">
    <property type="entry name" value="Cysteine-tRNA ligase, C-terminal anti-codon recognition domain"/>
    <property type="match status" value="1"/>
</dbReference>
<evidence type="ECO:0000256" key="11">
    <source>
        <dbReference type="ARBA" id="ARBA00022917"/>
    </source>
</evidence>
<evidence type="ECO:0000256" key="1">
    <source>
        <dbReference type="ARBA" id="ARBA00001947"/>
    </source>
</evidence>
<keyword evidence="9" id="KW-0862">Zinc</keyword>
<dbReference type="NCBIfam" id="TIGR00435">
    <property type="entry name" value="cysS"/>
    <property type="match status" value="1"/>
</dbReference>
<evidence type="ECO:0000259" key="14">
    <source>
        <dbReference type="SMART" id="SM00840"/>
    </source>
</evidence>
<keyword evidence="5" id="KW-0963">Cytoplasm</keyword>
<keyword evidence="7" id="KW-0479">Metal-binding</keyword>
<comment type="subcellular location">
    <subcellularLocation>
        <location evidence="2">Cytoplasm</location>
    </subcellularLocation>
</comment>
<dbReference type="FunFam" id="3.40.50.620:FF:000009">
    <property type="entry name" value="Cysteine--tRNA ligase"/>
    <property type="match status" value="1"/>
</dbReference>
<evidence type="ECO:0000256" key="8">
    <source>
        <dbReference type="ARBA" id="ARBA00022741"/>
    </source>
</evidence>
<dbReference type="SUPFAM" id="SSF47323">
    <property type="entry name" value="Anticodon-binding domain of a subclass of class I aminoacyl-tRNA synthetases"/>
    <property type="match status" value="1"/>
</dbReference>
<evidence type="ECO:0000256" key="7">
    <source>
        <dbReference type="ARBA" id="ARBA00022723"/>
    </source>
</evidence>
<dbReference type="PANTHER" id="PTHR10890">
    <property type="entry name" value="CYSTEINYL-TRNA SYNTHETASE"/>
    <property type="match status" value="1"/>
</dbReference>
<keyword evidence="6 15" id="KW-0436">Ligase</keyword>
<accession>A0A3B0XQW4</accession>
<dbReference type="Pfam" id="PF09190">
    <property type="entry name" value="DALR_2"/>
    <property type="match status" value="1"/>
</dbReference>
<dbReference type="InterPro" id="IPR015273">
    <property type="entry name" value="Cys-tRNA-synt_Ia_DALR"/>
</dbReference>
<feature type="domain" description="Cysteinyl-tRNA synthetase class Ia DALR" evidence="14">
    <location>
        <begin position="352"/>
        <end position="413"/>
    </location>
</feature>
<dbReference type="InterPro" id="IPR014729">
    <property type="entry name" value="Rossmann-like_a/b/a_fold"/>
</dbReference>
<dbReference type="GO" id="GO:0046872">
    <property type="term" value="F:metal ion binding"/>
    <property type="evidence" value="ECO:0007669"/>
    <property type="project" value="UniProtKB-KW"/>
</dbReference>
<proteinExistence type="inferred from homology"/>
<dbReference type="InterPro" id="IPR015803">
    <property type="entry name" value="Cys-tRNA-ligase"/>
</dbReference>
<dbReference type="EMBL" id="UOFL01000003">
    <property type="protein sequence ID" value="VAW70835.1"/>
    <property type="molecule type" value="Genomic_DNA"/>
</dbReference>
<dbReference type="InterPro" id="IPR032678">
    <property type="entry name" value="tRNA-synt_1_cat_dom"/>
</dbReference>
<keyword evidence="10" id="KW-0067">ATP-binding</keyword>
<evidence type="ECO:0000313" key="15">
    <source>
        <dbReference type="EMBL" id="VAW70835.1"/>
    </source>
</evidence>
<dbReference type="HAMAP" id="MF_00041">
    <property type="entry name" value="Cys_tRNA_synth"/>
    <property type="match status" value="1"/>
</dbReference>
<comment type="cofactor">
    <cofactor evidence="1">
        <name>Zn(2+)</name>
        <dbReference type="ChEBI" id="CHEBI:29105"/>
    </cofactor>
</comment>
<dbReference type="InterPro" id="IPR009080">
    <property type="entry name" value="tRNAsynth_Ia_anticodon-bd"/>
</dbReference>
<dbReference type="PRINTS" id="PR00983">
    <property type="entry name" value="TRNASYNTHCYS"/>
</dbReference>
<dbReference type="GO" id="GO:0005524">
    <property type="term" value="F:ATP binding"/>
    <property type="evidence" value="ECO:0007669"/>
    <property type="project" value="UniProtKB-KW"/>
</dbReference>
<dbReference type="AlphaFoldDB" id="A0A3B0XQW4"/>
<sequence>MLEIYNSLSKKKEPFRPLVEGKVSMYVCGMTVYDFCHLGHARVLVVFDVVARYLRDSGYELTYVRNITDIDDKIIKRANENKEPFTQLTERFIKAMHEDCEALNVLAPDQEPRATSSMSEIISMIKILEEKGFTYLTDTGDVYYNVSQFNGYGKLSGRKIEEQIPGKRVEVDKAKKNPEDFVLWKAAKPEEPSWESPWSQGRPGWHIECSAMSTDCLGEQFDIHGGGMDLKFPHHENEIAQTEGCTGKHAVNYWMHNGFVQVVTKKEGEGAIGDEQVKMSKSLGNFFTIREVLSLYRAEEIRYFILNSHYRSPLNYSQENLELARSALKTLYTALRNVPDVDESEGQQFKQKFNAAMDDDFNTAGAISVLFDLAHDINKAKASDMALATKLARELKDLAGILGLLQNNVEQFLQSDGGTEAEGFSAEEIESYIEQRAQARANKDFAEGDKIRALLLEKNIVIEDSADGTRWSRQ</sequence>
<dbReference type="GO" id="GO:0006423">
    <property type="term" value="P:cysteinyl-tRNA aminoacylation"/>
    <property type="evidence" value="ECO:0007669"/>
    <property type="project" value="InterPro"/>
</dbReference>
<dbReference type="CDD" id="cd07963">
    <property type="entry name" value="Anticodon_Ia_Cys"/>
    <property type="match status" value="1"/>
</dbReference>
<gene>
    <name evidence="15" type="ORF">MNBD_GAMMA12-314</name>
</gene>
<dbReference type="GO" id="GO:0005829">
    <property type="term" value="C:cytosol"/>
    <property type="evidence" value="ECO:0007669"/>
    <property type="project" value="TreeGrafter"/>
</dbReference>
<comment type="similarity">
    <text evidence="3">Belongs to the class-I aminoacyl-tRNA synthetase family.</text>
</comment>
<organism evidence="15">
    <name type="scientific">hydrothermal vent metagenome</name>
    <dbReference type="NCBI Taxonomy" id="652676"/>
    <lineage>
        <taxon>unclassified sequences</taxon>
        <taxon>metagenomes</taxon>
        <taxon>ecological metagenomes</taxon>
    </lineage>
</organism>
<reference evidence="15" key="1">
    <citation type="submission" date="2018-06" db="EMBL/GenBank/DDBJ databases">
        <authorList>
            <person name="Zhirakovskaya E."/>
        </authorList>
    </citation>
    <scope>NUCLEOTIDE SEQUENCE</scope>
</reference>
<dbReference type="SUPFAM" id="SSF52374">
    <property type="entry name" value="Nucleotidylyl transferase"/>
    <property type="match status" value="1"/>
</dbReference>
<protein>
    <recommendedName>
        <fullName evidence="4">cysteine--tRNA ligase</fullName>
        <ecNumber evidence="4">6.1.1.16</ecNumber>
    </recommendedName>
    <alternativeName>
        <fullName evidence="13">Cysteinyl-tRNA synthetase</fullName>
    </alternativeName>
</protein>
<evidence type="ECO:0000256" key="4">
    <source>
        <dbReference type="ARBA" id="ARBA00012832"/>
    </source>
</evidence>